<feature type="transmembrane region" description="Helical" evidence="2">
    <location>
        <begin position="86"/>
        <end position="107"/>
    </location>
</feature>
<feature type="transmembrane region" description="Helical" evidence="2">
    <location>
        <begin position="137"/>
        <end position="163"/>
    </location>
</feature>
<dbReference type="EMBL" id="JAACJL010000030">
    <property type="protein sequence ID" value="KAF4617386.1"/>
    <property type="molecule type" value="Genomic_DNA"/>
</dbReference>
<name>A0A8H4QUE1_9AGAR</name>
<proteinExistence type="predicted"/>
<organism evidence="3 4">
    <name type="scientific">Agrocybe pediades</name>
    <dbReference type="NCBI Taxonomy" id="84607"/>
    <lineage>
        <taxon>Eukaryota</taxon>
        <taxon>Fungi</taxon>
        <taxon>Dikarya</taxon>
        <taxon>Basidiomycota</taxon>
        <taxon>Agaricomycotina</taxon>
        <taxon>Agaricomycetes</taxon>
        <taxon>Agaricomycetidae</taxon>
        <taxon>Agaricales</taxon>
        <taxon>Agaricineae</taxon>
        <taxon>Strophariaceae</taxon>
        <taxon>Agrocybe</taxon>
    </lineage>
</organism>
<keyword evidence="2" id="KW-1133">Transmembrane helix</keyword>
<evidence type="ECO:0000313" key="4">
    <source>
        <dbReference type="Proteomes" id="UP000521872"/>
    </source>
</evidence>
<dbReference type="Proteomes" id="UP000521872">
    <property type="component" value="Unassembled WGS sequence"/>
</dbReference>
<reference evidence="3 4" key="1">
    <citation type="submission" date="2019-12" db="EMBL/GenBank/DDBJ databases">
        <authorList>
            <person name="Floudas D."/>
            <person name="Bentzer J."/>
            <person name="Ahren D."/>
            <person name="Johansson T."/>
            <person name="Persson P."/>
            <person name="Tunlid A."/>
        </authorList>
    </citation>
    <scope>NUCLEOTIDE SEQUENCE [LARGE SCALE GENOMIC DNA]</scope>
    <source>
        <strain evidence="3 4">CBS 102.39</strain>
    </source>
</reference>
<sequence length="374" mass="41928">MTDVERSARSNCRVFALKYARFKAYKKLLDDTHHLSSWSPSAGRIMGFFYVYRNLVLGLCLILTIPCLGLLAHWTQGTELDHKTLAFEGMGLFVSILSFILLPVMYVSRIQHRDLVRPTNVFTVPRLVLSEFRKNAFILYILSELIIVALLWIFWMTAAILVVEEIQVQYPSGDCGLVNKVFPGQGHWCFEIMAIQGLSITIFVFLLKYLIVLLIFAFIRHSRGQLVWLRSVKEVQVTLPKVKLSHEPGELDANGNPIGAQPGTGSLFGAPNTYPPQTTNSSASEQGYYNPNNPGAGQQQVQQQPQPQPTYASMPSAPQLQQQHQQYQQQNTTSAVQMQSTGQSQVTHSISYSRPQPPPQGAQYPSSQPYVAQV</sequence>
<gene>
    <name evidence="3" type="ORF">D9613_006315</name>
</gene>
<feature type="transmembrane region" description="Helical" evidence="2">
    <location>
        <begin position="192"/>
        <end position="219"/>
    </location>
</feature>
<feature type="compositionally biased region" description="Polar residues" evidence="1">
    <location>
        <begin position="331"/>
        <end position="354"/>
    </location>
</feature>
<keyword evidence="2" id="KW-0812">Transmembrane</keyword>
<keyword evidence="4" id="KW-1185">Reference proteome</keyword>
<feature type="transmembrane region" description="Helical" evidence="2">
    <location>
        <begin position="54"/>
        <end position="74"/>
    </location>
</feature>
<protein>
    <submittedName>
        <fullName evidence="3">Uncharacterized protein</fullName>
    </submittedName>
</protein>
<feature type="compositionally biased region" description="Polar residues" evidence="1">
    <location>
        <begin position="363"/>
        <end position="374"/>
    </location>
</feature>
<feature type="region of interest" description="Disordered" evidence="1">
    <location>
        <begin position="246"/>
        <end position="374"/>
    </location>
</feature>
<dbReference type="AlphaFoldDB" id="A0A8H4QUE1"/>
<keyword evidence="2" id="KW-0472">Membrane</keyword>
<evidence type="ECO:0000256" key="2">
    <source>
        <dbReference type="SAM" id="Phobius"/>
    </source>
</evidence>
<evidence type="ECO:0000256" key="1">
    <source>
        <dbReference type="SAM" id="MobiDB-lite"/>
    </source>
</evidence>
<evidence type="ECO:0000313" key="3">
    <source>
        <dbReference type="EMBL" id="KAF4617386.1"/>
    </source>
</evidence>
<accession>A0A8H4QUE1</accession>
<feature type="compositionally biased region" description="Low complexity" evidence="1">
    <location>
        <begin position="319"/>
        <end position="330"/>
    </location>
</feature>
<feature type="compositionally biased region" description="Polar residues" evidence="1">
    <location>
        <begin position="275"/>
        <end position="297"/>
    </location>
</feature>
<comment type="caution">
    <text evidence="3">The sequence shown here is derived from an EMBL/GenBank/DDBJ whole genome shotgun (WGS) entry which is preliminary data.</text>
</comment>